<dbReference type="PIRSF" id="PIRSF017184">
    <property type="entry name" value="Nnr"/>
    <property type="match status" value="1"/>
</dbReference>
<evidence type="ECO:0000259" key="21">
    <source>
        <dbReference type="PROSITE" id="PS51383"/>
    </source>
</evidence>
<evidence type="ECO:0000256" key="12">
    <source>
        <dbReference type="ARBA" id="ARBA00023239"/>
    </source>
</evidence>
<dbReference type="Gene3D" id="3.40.1190.20">
    <property type="match status" value="1"/>
</dbReference>
<dbReference type="PANTHER" id="PTHR12592">
    <property type="entry name" value="ATP-DEPENDENT (S)-NAD(P)H-HYDRATE DEHYDRATASE FAMILY MEMBER"/>
    <property type="match status" value="1"/>
</dbReference>
<dbReference type="PROSITE" id="PS51383">
    <property type="entry name" value="YJEF_C_3"/>
    <property type="match status" value="1"/>
</dbReference>
<dbReference type="PROSITE" id="PS01050">
    <property type="entry name" value="YJEF_C_2"/>
    <property type="match status" value="1"/>
</dbReference>
<comment type="subunit">
    <text evidence="17">Homotetramer.</text>
</comment>
<dbReference type="SUPFAM" id="SSF64153">
    <property type="entry name" value="YjeF N-terminal domain-like"/>
    <property type="match status" value="1"/>
</dbReference>
<keyword evidence="10 17" id="KW-0520">NAD</keyword>
<keyword evidence="11 18" id="KW-0413">Isomerase</keyword>
<evidence type="ECO:0000256" key="7">
    <source>
        <dbReference type="ARBA" id="ARBA00022840"/>
    </source>
</evidence>
<evidence type="ECO:0000256" key="16">
    <source>
        <dbReference type="ARBA" id="ARBA00049209"/>
    </source>
</evidence>
<feature type="binding site" evidence="17">
    <location>
        <position position="455"/>
    </location>
    <ligand>
        <name>AMP</name>
        <dbReference type="ChEBI" id="CHEBI:456215"/>
    </ligand>
</feature>
<name>A0ABT2PFQ4_9BURK</name>
<dbReference type="HAMAP" id="MF_01965">
    <property type="entry name" value="NADHX_dehydratase"/>
    <property type="match status" value="1"/>
</dbReference>
<evidence type="ECO:0000256" key="5">
    <source>
        <dbReference type="ARBA" id="ARBA00022723"/>
    </source>
</evidence>
<protein>
    <recommendedName>
        <fullName evidence="19">Bifunctional NAD(P)H-hydrate repair enzyme</fullName>
    </recommendedName>
    <alternativeName>
        <fullName evidence="19">Nicotinamide nucleotide repair protein</fullName>
    </alternativeName>
    <domain>
        <recommendedName>
            <fullName evidence="19">ADP-dependent (S)-NAD(P)H-hydrate dehydratase</fullName>
            <ecNumber evidence="19">4.2.1.136</ecNumber>
        </recommendedName>
        <alternativeName>
            <fullName evidence="19">ADP-dependent NAD(P)HX dehydratase</fullName>
        </alternativeName>
    </domain>
    <domain>
        <recommendedName>
            <fullName evidence="19">NAD(P)H-hydrate epimerase</fullName>
            <ecNumber evidence="19">5.1.99.6</ecNumber>
        </recommendedName>
    </domain>
</protein>
<feature type="binding site" evidence="17">
    <location>
        <begin position="426"/>
        <end position="430"/>
    </location>
    <ligand>
        <name>AMP</name>
        <dbReference type="ChEBI" id="CHEBI:456215"/>
    </ligand>
</feature>
<feature type="binding site" evidence="18">
    <location>
        <position position="65"/>
    </location>
    <ligand>
        <name>K(+)</name>
        <dbReference type="ChEBI" id="CHEBI:29103"/>
    </ligand>
</feature>
<evidence type="ECO:0000256" key="18">
    <source>
        <dbReference type="HAMAP-Rule" id="MF_01966"/>
    </source>
</evidence>
<dbReference type="PANTHER" id="PTHR12592:SF0">
    <property type="entry name" value="ATP-DEPENDENT (S)-NAD(P)H-HYDRATE DEHYDRATASE"/>
    <property type="match status" value="1"/>
</dbReference>
<comment type="similarity">
    <text evidence="4 19">In the C-terminal section; belongs to the NnrD/CARKD family.</text>
</comment>
<feature type="region of interest" description="Disordered" evidence="20">
    <location>
        <begin position="237"/>
        <end position="256"/>
    </location>
</feature>
<comment type="similarity">
    <text evidence="18">Belongs to the NnrE/AIBP family.</text>
</comment>
<keyword evidence="13" id="KW-0511">Multifunctional enzyme</keyword>
<keyword evidence="12 17" id="KW-0456">Lyase</keyword>
<evidence type="ECO:0000256" key="2">
    <source>
        <dbReference type="ARBA" id="ARBA00000909"/>
    </source>
</evidence>
<comment type="catalytic activity">
    <reaction evidence="16 17 19">
        <text>(6S)-NADPHX + ADP = AMP + phosphate + NADPH + H(+)</text>
        <dbReference type="Rhea" id="RHEA:32235"/>
        <dbReference type="ChEBI" id="CHEBI:15378"/>
        <dbReference type="ChEBI" id="CHEBI:43474"/>
        <dbReference type="ChEBI" id="CHEBI:57783"/>
        <dbReference type="ChEBI" id="CHEBI:64076"/>
        <dbReference type="ChEBI" id="CHEBI:456215"/>
        <dbReference type="ChEBI" id="CHEBI:456216"/>
        <dbReference type="EC" id="4.2.1.136"/>
    </reaction>
</comment>
<dbReference type="InterPro" id="IPR030677">
    <property type="entry name" value="Nnr"/>
</dbReference>
<dbReference type="Gene3D" id="3.40.50.10260">
    <property type="entry name" value="YjeF N-terminal domain"/>
    <property type="match status" value="1"/>
</dbReference>
<comment type="function">
    <text evidence="14 19">Bifunctional enzyme that catalyzes the epimerization of the S- and R-forms of NAD(P)HX and the dehydration of the S-form of NAD(P)HX at the expense of ADP, which is converted to AMP. This allows the repair of both epimers of NAD(P)HX, a damaged form of NAD(P)H that is a result of enzymatic or heat-dependent hydration.</text>
</comment>
<dbReference type="HAMAP" id="MF_01966">
    <property type="entry name" value="NADHX_epimerase"/>
    <property type="match status" value="1"/>
</dbReference>
<evidence type="ECO:0000313" key="24">
    <source>
        <dbReference type="Proteomes" id="UP001525968"/>
    </source>
</evidence>
<feature type="binding site" evidence="17">
    <location>
        <position position="389"/>
    </location>
    <ligand>
        <name>(6S)-NADPHX</name>
        <dbReference type="ChEBI" id="CHEBI:64076"/>
    </ligand>
</feature>
<feature type="binding site" evidence="18">
    <location>
        <position position="167"/>
    </location>
    <ligand>
        <name>(6S)-NADPHX</name>
        <dbReference type="ChEBI" id="CHEBI:64076"/>
    </ligand>
</feature>
<evidence type="ECO:0000256" key="17">
    <source>
        <dbReference type="HAMAP-Rule" id="MF_01965"/>
    </source>
</evidence>
<dbReference type="EMBL" id="JAODYH010000001">
    <property type="protein sequence ID" value="MCT9809159.1"/>
    <property type="molecule type" value="Genomic_DNA"/>
</dbReference>
<evidence type="ECO:0000256" key="19">
    <source>
        <dbReference type="PIRNR" id="PIRNR017184"/>
    </source>
</evidence>
<evidence type="ECO:0000256" key="15">
    <source>
        <dbReference type="ARBA" id="ARBA00048238"/>
    </source>
</evidence>
<keyword evidence="9 18" id="KW-0630">Potassium</keyword>
<evidence type="ECO:0000256" key="10">
    <source>
        <dbReference type="ARBA" id="ARBA00023027"/>
    </source>
</evidence>
<feature type="binding site" evidence="18">
    <location>
        <begin position="64"/>
        <end position="68"/>
    </location>
    <ligand>
        <name>(6S)-NADPHX</name>
        <dbReference type="ChEBI" id="CHEBI:64076"/>
    </ligand>
</feature>
<dbReference type="NCBIfam" id="TIGR00196">
    <property type="entry name" value="yjeF_cterm"/>
    <property type="match status" value="1"/>
</dbReference>
<comment type="caution">
    <text evidence="23">The sequence shown here is derived from an EMBL/GenBank/DDBJ whole genome shotgun (WGS) entry which is preliminary data.</text>
</comment>
<feature type="compositionally biased region" description="Basic and acidic residues" evidence="20">
    <location>
        <begin position="244"/>
        <end position="256"/>
    </location>
</feature>
<evidence type="ECO:0000256" key="14">
    <source>
        <dbReference type="ARBA" id="ARBA00025153"/>
    </source>
</evidence>
<comment type="similarity">
    <text evidence="3 19">In the N-terminal section; belongs to the NnrE/AIBP family.</text>
</comment>
<dbReference type="EC" id="5.1.99.6" evidence="19"/>
<dbReference type="CDD" id="cd01171">
    <property type="entry name" value="YXKO-related"/>
    <property type="match status" value="1"/>
</dbReference>
<organism evidence="23 24">
    <name type="scientific">Acidovorax bellezanensis</name>
    <dbReference type="NCBI Taxonomy" id="2976702"/>
    <lineage>
        <taxon>Bacteria</taxon>
        <taxon>Pseudomonadati</taxon>
        <taxon>Pseudomonadota</taxon>
        <taxon>Betaproteobacteria</taxon>
        <taxon>Burkholderiales</taxon>
        <taxon>Comamonadaceae</taxon>
        <taxon>Acidovorax</taxon>
    </lineage>
</organism>
<comment type="function">
    <text evidence="17">Catalyzes the dehydration of the S-form of NAD(P)HX at the expense of ADP, which is converted to AMP. Together with NAD(P)HX epimerase, which catalyzes the epimerization of the S- and R-forms, the enzyme allows the repair of both epimers of NAD(P)HX, a damaged form of NAD(P)H that is a result of enzymatic or heat-dependent hydration.</text>
</comment>
<dbReference type="PROSITE" id="PS51385">
    <property type="entry name" value="YJEF_N"/>
    <property type="match status" value="1"/>
</dbReference>
<evidence type="ECO:0000256" key="4">
    <source>
        <dbReference type="ARBA" id="ARBA00009524"/>
    </source>
</evidence>
<keyword evidence="5 18" id="KW-0479">Metal-binding</keyword>
<feature type="binding site" evidence="17">
    <location>
        <position position="456"/>
    </location>
    <ligand>
        <name>(6S)-NADPHX</name>
        <dbReference type="ChEBI" id="CHEBI:64076"/>
    </ligand>
</feature>
<gene>
    <name evidence="17" type="primary">nnrD</name>
    <name evidence="18" type="synonym">nnrE</name>
    <name evidence="23" type="ORF">N0K08_00785</name>
</gene>
<comment type="caution">
    <text evidence="18">Lacks conserved residue(s) required for the propagation of feature annotation.</text>
</comment>
<evidence type="ECO:0000256" key="8">
    <source>
        <dbReference type="ARBA" id="ARBA00022857"/>
    </source>
</evidence>
<evidence type="ECO:0000256" key="11">
    <source>
        <dbReference type="ARBA" id="ARBA00023235"/>
    </source>
</evidence>
<keyword evidence="8 17" id="KW-0521">NADP</keyword>
<accession>A0ABT2PFQ4</accession>
<feature type="domain" description="YjeF C-terminal" evidence="21">
    <location>
        <begin position="240"/>
        <end position="506"/>
    </location>
</feature>
<evidence type="ECO:0000256" key="20">
    <source>
        <dbReference type="SAM" id="MobiDB-lite"/>
    </source>
</evidence>
<reference evidence="23 24" key="1">
    <citation type="submission" date="2022-09" db="EMBL/GenBank/DDBJ databases">
        <title>Draft genome of isolate Be4.</title>
        <authorList>
            <person name="Sanchez-Castro I."/>
            <person name="Martinez-Rodriguez P."/>
            <person name="Descostes M."/>
            <person name="Merroun M."/>
        </authorList>
    </citation>
    <scope>NUCLEOTIDE SEQUENCE [LARGE SCALE GENOMIC DNA]</scope>
    <source>
        <strain evidence="23 24">Be4</strain>
    </source>
</reference>
<feature type="binding site" evidence="18">
    <location>
        <position position="128"/>
    </location>
    <ligand>
        <name>K(+)</name>
        <dbReference type="ChEBI" id="CHEBI:29103"/>
    </ligand>
</feature>
<dbReference type="InterPro" id="IPR036652">
    <property type="entry name" value="YjeF_N_dom_sf"/>
</dbReference>
<dbReference type="InterPro" id="IPR029056">
    <property type="entry name" value="Ribokinase-like"/>
</dbReference>
<keyword evidence="6 17" id="KW-0547">Nucleotide-binding</keyword>
<dbReference type="EC" id="4.2.1.136" evidence="19"/>
<feature type="domain" description="YjeF N-terminal" evidence="22">
    <location>
        <begin position="18"/>
        <end position="233"/>
    </location>
</feature>
<dbReference type="Pfam" id="PF01256">
    <property type="entry name" value="Carb_kinase"/>
    <property type="match status" value="1"/>
</dbReference>
<evidence type="ECO:0000256" key="1">
    <source>
        <dbReference type="ARBA" id="ARBA00000013"/>
    </source>
</evidence>
<comment type="catalytic activity">
    <reaction evidence="1 18 19">
        <text>(6R)-NADHX = (6S)-NADHX</text>
        <dbReference type="Rhea" id="RHEA:32215"/>
        <dbReference type="ChEBI" id="CHEBI:64074"/>
        <dbReference type="ChEBI" id="CHEBI:64075"/>
        <dbReference type="EC" id="5.1.99.6"/>
    </reaction>
</comment>
<feature type="binding site" evidence="17">
    <location>
        <position position="335"/>
    </location>
    <ligand>
        <name>(6S)-NADPHX</name>
        <dbReference type="ChEBI" id="CHEBI:64076"/>
    </ligand>
</feature>
<evidence type="ECO:0000256" key="3">
    <source>
        <dbReference type="ARBA" id="ARBA00006001"/>
    </source>
</evidence>
<comment type="cofactor">
    <cofactor evidence="17">
        <name>Mg(2+)</name>
        <dbReference type="ChEBI" id="CHEBI:18420"/>
    </cofactor>
</comment>
<proteinExistence type="inferred from homology"/>
<comment type="cofactor">
    <cofactor evidence="18 19">
        <name>K(+)</name>
        <dbReference type="ChEBI" id="CHEBI:29103"/>
    </cofactor>
    <text evidence="18 19">Binds 1 potassium ion per subunit.</text>
</comment>
<feature type="binding site" evidence="18">
    <location>
        <position position="170"/>
    </location>
    <ligand>
        <name>K(+)</name>
        <dbReference type="ChEBI" id="CHEBI:29103"/>
    </ligand>
</feature>
<dbReference type="InterPro" id="IPR017953">
    <property type="entry name" value="Carbohydrate_kinase_pred_CS"/>
</dbReference>
<keyword evidence="24" id="KW-1185">Reference proteome</keyword>
<comment type="catalytic activity">
    <reaction evidence="15 17 19">
        <text>(6S)-NADHX + ADP = AMP + phosphate + NADH + H(+)</text>
        <dbReference type="Rhea" id="RHEA:32223"/>
        <dbReference type="ChEBI" id="CHEBI:15378"/>
        <dbReference type="ChEBI" id="CHEBI:43474"/>
        <dbReference type="ChEBI" id="CHEBI:57945"/>
        <dbReference type="ChEBI" id="CHEBI:64074"/>
        <dbReference type="ChEBI" id="CHEBI:456215"/>
        <dbReference type="ChEBI" id="CHEBI:456216"/>
        <dbReference type="EC" id="4.2.1.136"/>
    </reaction>
</comment>
<sequence>MERINFDQAQALHSVAATRAMEAAAASSLPAHALMQRAGAACARLALALAPHARHVWIACGSGNNGGDGLEAAAWLHQAGKNVSVTWPGAPETAPPDAHAAWQRAVAAGVVFAPGPPPGLGPHDLCIDALLGIGLRSQADAPRMPPTALHALLRQLRTSPATLLAVDLPSGLDADTGQYAAGFAPDAEEAAASTARHTLSLLTLKPGLFTAQGRDACASLWHDDLQCGAFAPAATAELSGGRQPDARKARAPHDSHKGSFGDVAVIGGEGLQARGMGMTGAAWLAASAALHGGAGRVMVALLDDGQTLAPPWPELMLRRVDALDWPQVTAVCGCGGGEAVRAVLPTVLAQAARLVLDADGLNAVASDNALAAALRQRAHAGLPTVLTPHPLEAARLLQCTAAQVQADRLAAAQALAERYACSVVLKGSGSIIATPGQLPRINPTGNARLATAGTGDVLAGLIGARLAQGLAPHAAACSAVLAHGAAADHWPDDRSLTASALAAFLQ</sequence>
<dbReference type="Proteomes" id="UP001525968">
    <property type="component" value="Unassembled WGS sequence"/>
</dbReference>
<dbReference type="InterPro" id="IPR004443">
    <property type="entry name" value="YjeF_N_dom"/>
</dbReference>
<evidence type="ECO:0000256" key="9">
    <source>
        <dbReference type="ARBA" id="ARBA00022958"/>
    </source>
</evidence>
<comment type="catalytic activity">
    <reaction evidence="2 18 19">
        <text>(6R)-NADPHX = (6S)-NADPHX</text>
        <dbReference type="Rhea" id="RHEA:32227"/>
        <dbReference type="ChEBI" id="CHEBI:64076"/>
        <dbReference type="ChEBI" id="CHEBI:64077"/>
        <dbReference type="EC" id="5.1.99.6"/>
    </reaction>
</comment>
<comment type="function">
    <text evidence="18">Catalyzes the epimerization of the S- and R-forms of NAD(P)HX, a damaged form of NAD(P)H that is a result of enzymatic or heat-dependent hydration. This is a prerequisite for the S-specific NAD(P)H-hydrate dehydratase to allow the repair of both epimers of NAD(P)HX.</text>
</comment>
<dbReference type="Pfam" id="PF03853">
    <property type="entry name" value="YjeF_N"/>
    <property type="match status" value="1"/>
</dbReference>
<dbReference type="InterPro" id="IPR000631">
    <property type="entry name" value="CARKD"/>
</dbReference>
<feature type="binding site" evidence="17">
    <location>
        <position position="281"/>
    </location>
    <ligand>
        <name>(6S)-NADPHX</name>
        <dbReference type="ChEBI" id="CHEBI:64076"/>
    </ligand>
</feature>
<evidence type="ECO:0000259" key="22">
    <source>
        <dbReference type="PROSITE" id="PS51385"/>
    </source>
</evidence>
<keyword evidence="7 17" id="KW-0067">ATP-binding</keyword>
<dbReference type="RefSeq" id="WP_261498087.1">
    <property type="nucleotide sequence ID" value="NZ_JAODYH010000001.1"/>
</dbReference>
<evidence type="ECO:0000313" key="23">
    <source>
        <dbReference type="EMBL" id="MCT9809159.1"/>
    </source>
</evidence>
<dbReference type="SUPFAM" id="SSF53613">
    <property type="entry name" value="Ribokinase-like"/>
    <property type="match status" value="1"/>
</dbReference>
<comment type="similarity">
    <text evidence="17">Belongs to the NnrD/CARKD family.</text>
</comment>
<evidence type="ECO:0000256" key="13">
    <source>
        <dbReference type="ARBA" id="ARBA00023268"/>
    </source>
</evidence>
<evidence type="ECO:0000256" key="6">
    <source>
        <dbReference type="ARBA" id="ARBA00022741"/>
    </source>
</evidence>